<dbReference type="EMBL" id="ML977142">
    <property type="protein sequence ID" value="KAF1990235.1"/>
    <property type="molecule type" value="Genomic_DNA"/>
</dbReference>
<dbReference type="Pfam" id="PF14273">
    <property type="entry name" value="DUF4360"/>
    <property type="match status" value="1"/>
</dbReference>
<sequence length="214" mass="23018">MKSSLSLLALAALAVASPIQQDPVDDVPVPDPSKVQFRSVNYGGTGCPSGTVDYNIAADASTVTIIFDSYVASVGPDVAVSEQRKNCLLHFDLLYPGGYQFSVFEADYRGYASIESGVTGEIKSTYYFSGQSAQQSSTTQFIGPWAGDYVKNDKASQESLVWSPCGSEGLLNINSQVRLQQRDKKASGLLTTDTIDAKFVQELAITWRKCGSKA</sequence>
<organism evidence="2 3">
    <name type="scientific">Aulographum hederae CBS 113979</name>
    <dbReference type="NCBI Taxonomy" id="1176131"/>
    <lineage>
        <taxon>Eukaryota</taxon>
        <taxon>Fungi</taxon>
        <taxon>Dikarya</taxon>
        <taxon>Ascomycota</taxon>
        <taxon>Pezizomycotina</taxon>
        <taxon>Dothideomycetes</taxon>
        <taxon>Pleosporomycetidae</taxon>
        <taxon>Aulographales</taxon>
        <taxon>Aulographaceae</taxon>
    </lineage>
</organism>
<dbReference type="PANTHER" id="PTHR38847:SF1">
    <property type="entry name" value="PSEUDOURIDINE SYNTHASE RSUA_RLUA-LIKE DOMAIN-CONTAINING PROTEIN"/>
    <property type="match status" value="1"/>
</dbReference>
<dbReference type="Proteomes" id="UP000800041">
    <property type="component" value="Unassembled WGS sequence"/>
</dbReference>
<dbReference type="OrthoDB" id="152248at2759"/>
<keyword evidence="3" id="KW-1185">Reference proteome</keyword>
<reference evidence="2" key="1">
    <citation type="journal article" date="2020" name="Stud. Mycol.">
        <title>101 Dothideomycetes genomes: a test case for predicting lifestyles and emergence of pathogens.</title>
        <authorList>
            <person name="Haridas S."/>
            <person name="Albert R."/>
            <person name="Binder M."/>
            <person name="Bloem J."/>
            <person name="Labutti K."/>
            <person name="Salamov A."/>
            <person name="Andreopoulos B."/>
            <person name="Baker S."/>
            <person name="Barry K."/>
            <person name="Bills G."/>
            <person name="Bluhm B."/>
            <person name="Cannon C."/>
            <person name="Castanera R."/>
            <person name="Culley D."/>
            <person name="Daum C."/>
            <person name="Ezra D."/>
            <person name="Gonzalez J."/>
            <person name="Henrissat B."/>
            <person name="Kuo A."/>
            <person name="Liang C."/>
            <person name="Lipzen A."/>
            <person name="Lutzoni F."/>
            <person name="Magnuson J."/>
            <person name="Mondo S."/>
            <person name="Nolan M."/>
            <person name="Ohm R."/>
            <person name="Pangilinan J."/>
            <person name="Park H.-J."/>
            <person name="Ramirez L."/>
            <person name="Alfaro M."/>
            <person name="Sun H."/>
            <person name="Tritt A."/>
            <person name="Yoshinaga Y."/>
            <person name="Zwiers L.-H."/>
            <person name="Turgeon B."/>
            <person name="Goodwin S."/>
            <person name="Spatafora J."/>
            <person name="Crous P."/>
            <person name="Grigoriev I."/>
        </authorList>
    </citation>
    <scope>NUCLEOTIDE SEQUENCE</scope>
    <source>
        <strain evidence="2">CBS 113979</strain>
    </source>
</reference>
<gene>
    <name evidence="2" type="ORF">K402DRAFT_224745</name>
</gene>
<evidence type="ECO:0000256" key="1">
    <source>
        <dbReference type="SAM" id="SignalP"/>
    </source>
</evidence>
<feature type="signal peptide" evidence="1">
    <location>
        <begin position="1"/>
        <end position="16"/>
    </location>
</feature>
<proteinExistence type="predicted"/>
<evidence type="ECO:0000313" key="2">
    <source>
        <dbReference type="EMBL" id="KAF1990235.1"/>
    </source>
</evidence>
<dbReference type="InterPro" id="IPR025649">
    <property type="entry name" value="DUF4360"/>
</dbReference>
<dbReference type="AlphaFoldDB" id="A0A6G1HAP9"/>
<evidence type="ECO:0000313" key="3">
    <source>
        <dbReference type="Proteomes" id="UP000800041"/>
    </source>
</evidence>
<protein>
    <recommendedName>
        <fullName evidence="4">Secreted protein</fullName>
    </recommendedName>
</protein>
<keyword evidence="1" id="KW-0732">Signal</keyword>
<dbReference type="PANTHER" id="PTHR38847">
    <property type="match status" value="1"/>
</dbReference>
<feature type="chain" id="PRO_5026015841" description="Secreted protein" evidence="1">
    <location>
        <begin position="17"/>
        <end position="214"/>
    </location>
</feature>
<evidence type="ECO:0008006" key="4">
    <source>
        <dbReference type="Google" id="ProtNLM"/>
    </source>
</evidence>
<name>A0A6G1HAP9_9PEZI</name>
<accession>A0A6G1HAP9</accession>